<dbReference type="InterPro" id="IPR039374">
    <property type="entry name" value="SIP_fam"/>
</dbReference>
<protein>
    <submittedName>
        <fullName evidence="3">Siderophore-interacting protein</fullName>
    </submittedName>
</protein>
<organism evidence="3 4">
    <name type="scientific">Frigidibacter mobilis</name>
    <dbReference type="NCBI Taxonomy" id="1335048"/>
    <lineage>
        <taxon>Bacteria</taxon>
        <taxon>Pseudomonadati</taxon>
        <taxon>Pseudomonadota</taxon>
        <taxon>Alphaproteobacteria</taxon>
        <taxon>Rhodobacterales</taxon>
        <taxon>Paracoccaceae</taxon>
        <taxon>Frigidibacter</taxon>
    </lineage>
</organism>
<dbReference type="SUPFAM" id="SSF63380">
    <property type="entry name" value="Riboflavin synthase domain-like"/>
    <property type="match status" value="1"/>
</dbReference>
<evidence type="ECO:0000313" key="3">
    <source>
        <dbReference type="EMBL" id="AMY68757.1"/>
    </source>
</evidence>
<proteinExistence type="inferred from homology"/>
<dbReference type="GO" id="GO:0016491">
    <property type="term" value="F:oxidoreductase activity"/>
    <property type="evidence" value="ECO:0007669"/>
    <property type="project" value="InterPro"/>
</dbReference>
<dbReference type="STRING" id="1335048.AKL17_1504"/>
<reference evidence="3 4" key="1">
    <citation type="submission" date="2015-09" db="EMBL/GenBank/DDBJ databases">
        <title>Complete genome sequence of Defluviimonas alba cai42t isolated from an oilfield in Xinjiang.</title>
        <authorList>
            <person name="Geng S."/>
            <person name="Pan X."/>
            <person name="Wu X."/>
        </authorList>
    </citation>
    <scope>NUCLEOTIDE SEQUENCE [LARGE SCALE GENOMIC DNA]</scope>
    <source>
        <strain evidence="4">cai42</strain>
    </source>
</reference>
<dbReference type="InterPro" id="IPR007037">
    <property type="entry name" value="SIP_rossman_dom"/>
</dbReference>
<dbReference type="Gene3D" id="3.40.50.80">
    <property type="entry name" value="Nucleotide-binding domain of ferredoxin-NADP reductase (FNR) module"/>
    <property type="match status" value="1"/>
</dbReference>
<name>A0A159Z1F9_9RHOB</name>
<feature type="domain" description="FAD-binding FR-type" evidence="2">
    <location>
        <begin position="103"/>
        <end position="228"/>
    </location>
</feature>
<accession>A0A159Z1F9</accession>
<dbReference type="PROSITE" id="PS51384">
    <property type="entry name" value="FAD_FR"/>
    <property type="match status" value="1"/>
</dbReference>
<dbReference type="Proteomes" id="UP000076128">
    <property type="component" value="Chromosome"/>
</dbReference>
<evidence type="ECO:0000259" key="2">
    <source>
        <dbReference type="PROSITE" id="PS51384"/>
    </source>
</evidence>
<dbReference type="InterPro" id="IPR013113">
    <property type="entry name" value="SIP_FAD-bd"/>
</dbReference>
<comment type="similarity">
    <text evidence="1">Belongs to the SIP oxidoreductase family.</text>
</comment>
<dbReference type="PANTHER" id="PTHR30157">
    <property type="entry name" value="FERRIC REDUCTASE, NADPH-DEPENDENT"/>
    <property type="match status" value="1"/>
</dbReference>
<dbReference type="KEGG" id="daa:AKL17_1504"/>
<dbReference type="InterPro" id="IPR017938">
    <property type="entry name" value="Riboflavin_synthase-like_b-brl"/>
</dbReference>
<dbReference type="PANTHER" id="PTHR30157:SF0">
    <property type="entry name" value="NADPH-DEPENDENT FERRIC-CHELATE REDUCTASE"/>
    <property type="match status" value="1"/>
</dbReference>
<evidence type="ECO:0000256" key="1">
    <source>
        <dbReference type="ARBA" id="ARBA00035644"/>
    </source>
</evidence>
<keyword evidence="4" id="KW-1185">Reference proteome</keyword>
<dbReference type="RefSeq" id="WP_066811939.1">
    <property type="nucleotide sequence ID" value="NZ_CP012661.1"/>
</dbReference>
<dbReference type="InterPro" id="IPR039261">
    <property type="entry name" value="FNR_nucleotide-bd"/>
</dbReference>
<gene>
    <name evidence="3" type="ORF">AKL17_1504</name>
</gene>
<dbReference type="CDD" id="cd06193">
    <property type="entry name" value="siderophore_interacting"/>
    <property type="match status" value="1"/>
</dbReference>
<dbReference type="Pfam" id="PF04954">
    <property type="entry name" value="SIP"/>
    <property type="match status" value="1"/>
</dbReference>
<sequence>MQRSLTQFPCTDAPGLVAFWRAEFIEHEVPPQEPEPGVVLADAGFARVTVRAFDGIGEIEVACDDPGVMVDLRSGIDEHMAEFAPTLPPLIWTGAGEAGALPPTFAEARVAGCERVGASWLRMVLTLDPQHLPRFAGAHWHFRLLRPATPGRAPVWPVLNARGTINWPKGEDALLDRVYTVQDLDPGAGTISFDIFRHAGGRTSAWAEALPLNEVVGVMGPGGKAGPEVGAPGDWLLCGGDETALPAILRGIAALPEGTCGRAVLLVGDAADRQPAAARGLDITWLFRSEGATEADLVAALTADSVPAGDTWLWFAASQQAARAVRLHGRDGLMLARDRLSSTAYWQ</sequence>
<evidence type="ECO:0000313" key="4">
    <source>
        <dbReference type="Proteomes" id="UP000076128"/>
    </source>
</evidence>
<dbReference type="InterPro" id="IPR017927">
    <property type="entry name" value="FAD-bd_FR_type"/>
</dbReference>
<dbReference type="Gene3D" id="2.40.30.10">
    <property type="entry name" value="Translation factors"/>
    <property type="match status" value="1"/>
</dbReference>
<dbReference type="EMBL" id="CP012661">
    <property type="protein sequence ID" value="AMY68757.1"/>
    <property type="molecule type" value="Genomic_DNA"/>
</dbReference>
<dbReference type="Pfam" id="PF08021">
    <property type="entry name" value="FAD_binding_9"/>
    <property type="match status" value="1"/>
</dbReference>
<dbReference type="AlphaFoldDB" id="A0A159Z1F9"/>